<sequence length="422" mass="45621">MLEQPYFGRRLKRLRLERGLSQAGLVGEGMSTGYLSRLESGDRRPTERATAYLAERLGVDASVLTGPPPQRPLTYELAVASSAPSGTHDLAALGRAVDEDAGDDPAARWQALWLLSRSARRAGDYAEEREHLDRLVELGEAMEVPELRVRSLVAYARCTRALGDMRTAEPVAAKAFGLARSEDLAVSDTLASLTVLIDIEAELGRLDAAARHADDLERDLLPAAAPGQAAEGWWTAATVCGRRGDHAAARSRLDTALRLLRGTDNLALWTRLRIAATAAALEMTPPHVGTAECWLAEAASVVDLIGTPAQTQELRALRAHLAFHRGRPDEARAISAALLAEEDLRLSYRDRVRLSVLHGRLTILSGRVEEGIAVLQGLGRQAAESRNLDLSAHVWQTLAQTLAELRLPHTTSAEGGAPRGVR</sequence>
<proteinExistence type="predicted"/>
<dbReference type="Pfam" id="PF13560">
    <property type="entry name" value="HTH_31"/>
    <property type="match status" value="1"/>
</dbReference>
<keyword evidence="3" id="KW-1185">Reference proteome</keyword>
<dbReference type="InterPro" id="IPR010982">
    <property type="entry name" value="Lambda_DNA-bd_dom_sf"/>
</dbReference>
<evidence type="ECO:0000259" key="1">
    <source>
        <dbReference type="PROSITE" id="PS50943"/>
    </source>
</evidence>
<feature type="domain" description="HTH cro/C1-type" evidence="1">
    <location>
        <begin position="11"/>
        <end position="64"/>
    </location>
</feature>
<dbReference type="GeneID" id="91427878"/>
<dbReference type="CDD" id="cd00093">
    <property type="entry name" value="HTH_XRE"/>
    <property type="match status" value="1"/>
</dbReference>
<organism evidence="2 3">
    <name type="scientific">Streptomyces longwoodensis</name>
    <dbReference type="NCBI Taxonomy" id="68231"/>
    <lineage>
        <taxon>Bacteria</taxon>
        <taxon>Bacillati</taxon>
        <taxon>Actinomycetota</taxon>
        <taxon>Actinomycetes</taxon>
        <taxon>Kitasatosporales</taxon>
        <taxon>Streptomycetaceae</taxon>
        <taxon>Streptomyces</taxon>
    </lineage>
</organism>
<dbReference type="GO" id="GO:0003677">
    <property type="term" value="F:DNA binding"/>
    <property type="evidence" value="ECO:0007669"/>
    <property type="project" value="InterPro"/>
</dbReference>
<gene>
    <name evidence="2" type="ORF">AQJ30_25220</name>
</gene>
<comment type="caution">
    <text evidence="2">The sequence shown here is derived from an EMBL/GenBank/DDBJ whole genome shotgun (WGS) entry which is preliminary data.</text>
</comment>
<dbReference type="PROSITE" id="PS50943">
    <property type="entry name" value="HTH_CROC1"/>
    <property type="match status" value="1"/>
</dbReference>
<dbReference type="Gene3D" id="1.25.40.10">
    <property type="entry name" value="Tetratricopeptide repeat domain"/>
    <property type="match status" value="1"/>
</dbReference>
<reference evidence="2 3" key="1">
    <citation type="submission" date="2015-10" db="EMBL/GenBank/DDBJ databases">
        <title>Draft genome sequence of Streptomyces longwoodensis DSM 41677, type strain for the species Streptomyces longwoodensis.</title>
        <authorList>
            <person name="Ruckert C."/>
            <person name="Winkler A."/>
            <person name="Kalinowski J."/>
            <person name="Kampfer P."/>
            <person name="Glaeser S."/>
        </authorList>
    </citation>
    <scope>NUCLEOTIDE SEQUENCE [LARGE SCALE GENOMIC DNA]</scope>
    <source>
        <strain evidence="2 3">DSM 41677</strain>
    </source>
</reference>
<evidence type="ECO:0000313" key="2">
    <source>
        <dbReference type="EMBL" id="KUN35441.1"/>
    </source>
</evidence>
<dbReference type="InterPro" id="IPR011990">
    <property type="entry name" value="TPR-like_helical_dom_sf"/>
</dbReference>
<dbReference type="Proteomes" id="UP000053271">
    <property type="component" value="Unassembled WGS sequence"/>
</dbReference>
<dbReference type="RefSeq" id="WP_067238312.1">
    <property type="nucleotide sequence ID" value="NZ_KQ948558.1"/>
</dbReference>
<dbReference type="EMBL" id="LMWS01000032">
    <property type="protein sequence ID" value="KUN35441.1"/>
    <property type="molecule type" value="Genomic_DNA"/>
</dbReference>
<dbReference type="SUPFAM" id="SSF48452">
    <property type="entry name" value="TPR-like"/>
    <property type="match status" value="2"/>
</dbReference>
<protein>
    <recommendedName>
        <fullName evidence="1">HTH cro/C1-type domain-containing protein</fullName>
    </recommendedName>
</protein>
<evidence type="ECO:0000313" key="3">
    <source>
        <dbReference type="Proteomes" id="UP000053271"/>
    </source>
</evidence>
<dbReference type="SUPFAM" id="SSF47413">
    <property type="entry name" value="lambda repressor-like DNA-binding domains"/>
    <property type="match status" value="1"/>
</dbReference>
<accession>A0A117QLV5</accession>
<name>A0A117QLV5_9ACTN</name>
<dbReference type="SMART" id="SM00530">
    <property type="entry name" value="HTH_XRE"/>
    <property type="match status" value="1"/>
</dbReference>
<dbReference type="AlphaFoldDB" id="A0A117QLV5"/>
<dbReference type="InterPro" id="IPR001387">
    <property type="entry name" value="Cro/C1-type_HTH"/>
</dbReference>
<dbReference type="STRING" id="68231.AQJ30_25220"/>
<dbReference type="Gene3D" id="1.10.260.40">
    <property type="entry name" value="lambda repressor-like DNA-binding domains"/>
    <property type="match status" value="1"/>
</dbReference>